<dbReference type="RefSeq" id="WP_045111772.1">
    <property type="nucleotide sequence ID" value="NZ_CAWRBC010000167.1"/>
</dbReference>
<evidence type="ECO:0000313" key="2">
    <source>
        <dbReference type="Proteomes" id="UP000183794"/>
    </source>
</evidence>
<sequence length="786" mass="90934">MELSNYADVIKKLTTLYHEPDFSLLFAQLTEGETNSKRFLIKMEVNRLSAPTRRILDFRQRGDSGAVAYEYDGILHHINPVEIKLLEQLLVQHQGNYTLGIYEEVLAFHQSERSKPVNERNVITHEPAAKFSVEPIQYASYFVRNEERMHYSSAIKMRFGDRVIDAMTSDLSTSGIKVKVNKSHGIVTGSLVNVNFSSLRQEYANHLLRDFFAYKLMGIDEEEKFDYLRLMRIDDNNELDIFISKLITQNKSKYKVNVRYQEENVVVKGYEQFFLPRMSGLPLYISGDEQPVLSHLLLNENNRGVYDYWINEESKSQLEACWQTPWMQGLLQTKKSIETTIYSFYYTQNGRLYFYAADAISLAKSGLKALFLSFACQRPNFRAFKFSLYPSKFDEKKHLLEAESNQQPIGSTMLVGLQDIRWVGLLQDITNENILNDYKAYAQQGSNFNQLHQYRLPAAGQRAILAQFKFVQLRKEARFSYKTAIVVSNTERSIKGWSNDFSTEGLQIELEAPLDVQIGHRVYLELPMLQKLSTKVELANLPYSVVGCNKAKTILHLQISGDKDAHIGCKFFSLLISSNKDKLKSTPEPTQSPGVTAVLRNMYCQHLATMPLYIHKVNTSYQMDRVGISQNENSLSPLFEYFGQAESRYNLYPLLSDNNIKQVFDDALAELKPTYRPWQQVLYITIATSDSVVTTRFEKDFSDEHERRQFITHSLQKGSFFAIQVMLSRTGRPDMEYIEKELNYVSHYAIHRAQKLEDELWSVRGVVDLIDVSDELLYRLGLRRMR</sequence>
<dbReference type="Gene3D" id="2.40.10.220">
    <property type="entry name" value="predicted glycosyltransferase like domains"/>
    <property type="match status" value="1"/>
</dbReference>
<dbReference type="AlphaFoldDB" id="A0A090IGF5"/>
<dbReference type="Proteomes" id="UP000183794">
    <property type="component" value="Unassembled WGS sequence"/>
</dbReference>
<dbReference type="PATRIC" id="fig|80854.5.peg.4021"/>
<protein>
    <submittedName>
        <fullName evidence="1">Uncharacterized protein</fullName>
    </submittedName>
</protein>
<gene>
    <name evidence="1" type="ORF">NVI5450_2131</name>
</gene>
<dbReference type="EMBL" id="FPLD01000057">
    <property type="protein sequence ID" value="SGY98912.1"/>
    <property type="molecule type" value="Genomic_DNA"/>
</dbReference>
<accession>A0A090IGF5</accession>
<dbReference type="GO" id="GO:0035438">
    <property type="term" value="F:cyclic-di-GMP binding"/>
    <property type="evidence" value="ECO:0007669"/>
    <property type="project" value="InterPro"/>
</dbReference>
<dbReference type="InterPro" id="IPR009875">
    <property type="entry name" value="PilZ_domain"/>
</dbReference>
<dbReference type="OrthoDB" id="6208912at2"/>
<dbReference type="KEGG" id="mvs:MVIS_3797"/>
<evidence type="ECO:0000313" key="1">
    <source>
        <dbReference type="EMBL" id="SGY98912.1"/>
    </source>
</evidence>
<reference evidence="1 2" key="1">
    <citation type="submission" date="2016-11" db="EMBL/GenBank/DDBJ databases">
        <authorList>
            <person name="Jaros S."/>
            <person name="Januszkiewicz K."/>
            <person name="Wedrychowicz H."/>
        </authorList>
    </citation>
    <scope>NUCLEOTIDE SEQUENCE [LARGE SCALE GENOMIC DNA]</scope>
    <source>
        <strain evidence="1">NVI 5450</strain>
    </source>
</reference>
<name>A0A090IGF5_9GAMM</name>
<dbReference type="Pfam" id="PF07238">
    <property type="entry name" value="PilZ"/>
    <property type="match status" value="2"/>
</dbReference>
<organism evidence="1 2">
    <name type="scientific">Moritella viscosa</name>
    <dbReference type="NCBI Taxonomy" id="80854"/>
    <lineage>
        <taxon>Bacteria</taxon>
        <taxon>Pseudomonadati</taxon>
        <taxon>Pseudomonadota</taxon>
        <taxon>Gammaproteobacteria</taxon>
        <taxon>Alteromonadales</taxon>
        <taxon>Moritellaceae</taxon>
        <taxon>Moritella</taxon>
    </lineage>
</organism>
<dbReference type="SUPFAM" id="SSF141371">
    <property type="entry name" value="PilZ domain-like"/>
    <property type="match status" value="1"/>
</dbReference>
<dbReference type="HOGENOM" id="CLU_017305_0_0_6"/>
<proteinExistence type="predicted"/>